<dbReference type="EMBL" id="CAXDID020000564">
    <property type="protein sequence ID" value="CAL6103228.1"/>
    <property type="molecule type" value="Genomic_DNA"/>
</dbReference>
<dbReference type="EMBL" id="CATOUU010000146">
    <property type="protein sequence ID" value="CAI9917967.1"/>
    <property type="molecule type" value="Genomic_DNA"/>
</dbReference>
<dbReference type="Proteomes" id="UP001642409">
    <property type="component" value="Unassembled WGS sequence"/>
</dbReference>
<evidence type="ECO:0000313" key="2">
    <source>
        <dbReference type="EMBL" id="CAI9917967.1"/>
    </source>
</evidence>
<reference evidence="2" key="1">
    <citation type="submission" date="2023-06" db="EMBL/GenBank/DDBJ databases">
        <authorList>
            <person name="Kurt Z."/>
        </authorList>
    </citation>
    <scope>NUCLEOTIDE SEQUENCE</scope>
</reference>
<gene>
    <name evidence="2" type="ORF">HINF_LOCUS5612</name>
    <name evidence="3" type="ORF">HINF_LOCUS72044</name>
</gene>
<feature type="transmembrane region" description="Helical" evidence="1">
    <location>
        <begin position="281"/>
        <end position="305"/>
    </location>
</feature>
<keyword evidence="4" id="KW-1185">Reference proteome</keyword>
<accession>A0AA86TK00</accession>
<organism evidence="2">
    <name type="scientific">Hexamita inflata</name>
    <dbReference type="NCBI Taxonomy" id="28002"/>
    <lineage>
        <taxon>Eukaryota</taxon>
        <taxon>Metamonada</taxon>
        <taxon>Diplomonadida</taxon>
        <taxon>Hexamitidae</taxon>
        <taxon>Hexamitinae</taxon>
        <taxon>Hexamita</taxon>
    </lineage>
</organism>
<name>A0AA86TK00_9EUKA</name>
<feature type="transmembrane region" description="Helical" evidence="1">
    <location>
        <begin position="353"/>
        <end position="372"/>
    </location>
</feature>
<evidence type="ECO:0000313" key="3">
    <source>
        <dbReference type="EMBL" id="CAL6103228.1"/>
    </source>
</evidence>
<evidence type="ECO:0000313" key="4">
    <source>
        <dbReference type="Proteomes" id="UP001642409"/>
    </source>
</evidence>
<evidence type="ECO:0000256" key="1">
    <source>
        <dbReference type="SAM" id="Phobius"/>
    </source>
</evidence>
<comment type="caution">
    <text evidence="2">The sequence shown here is derived from an EMBL/GenBank/DDBJ whole genome shotgun (WGS) entry which is preliminary data.</text>
</comment>
<keyword evidence="1" id="KW-0472">Membrane</keyword>
<sequence length="402" mass="44952">MKENCAGLFLESLPMSSTMCLSGIRAFILSICFCSFLSDSDISQQSLIFRSKESLGSISWLNRVCQIDQILSYTNTWLINIKHFSLNLKSNFVPQWSYNCLFTNVNLKNIVLRSDTLIAYELKVCRILTNSCCFTKQSTIGSTLEVITSFSTFTSYSGTLIGATEGSLLTFIYSTIVSGFGGSMLIFYTTTLSTLGCSLIFNLTFSTFGYSTFYSNISYLAFYVSSVLLINCLSFSVFYSIYTKFVKVIFQSQIVVSLFGSLISFCSVSGFLSFASQTGCAVILISLFYYTTYQVTTSFSFFTVSTDQKSLIFNSDLLLITFQSQLSIISTTIFSGFFSIFSKLVVLTANYCGALLITKSFQILLWLTLSLIESKSFFLSIFCTTPCMYEIQSNFGEFCLYS</sequence>
<reference evidence="3 4" key="2">
    <citation type="submission" date="2024-07" db="EMBL/GenBank/DDBJ databases">
        <authorList>
            <person name="Akdeniz Z."/>
        </authorList>
    </citation>
    <scope>NUCLEOTIDE SEQUENCE [LARGE SCALE GENOMIC DNA]</scope>
</reference>
<proteinExistence type="predicted"/>
<feature type="transmembrane region" description="Helical" evidence="1">
    <location>
        <begin position="185"/>
        <end position="205"/>
    </location>
</feature>
<feature type="transmembrane region" description="Helical" evidence="1">
    <location>
        <begin position="217"/>
        <end position="242"/>
    </location>
</feature>
<dbReference type="AlphaFoldDB" id="A0AA86TK00"/>
<protein>
    <submittedName>
        <fullName evidence="3">Hypothetical_protein</fullName>
    </submittedName>
</protein>
<feature type="transmembrane region" description="Helical" evidence="1">
    <location>
        <begin position="16"/>
        <end position="37"/>
    </location>
</feature>
<keyword evidence="1" id="KW-1133">Transmembrane helix</keyword>
<feature type="transmembrane region" description="Helical" evidence="1">
    <location>
        <begin position="317"/>
        <end position="341"/>
    </location>
</feature>
<keyword evidence="1" id="KW-0812">Transmembrane</keyword>
<feature type="transmembrane region" description="Helical" evidence="1">
    <location>
        <begin position="254"/>
        <end position="275"/>
    </location>
</feature>